<comment type="caution">
    <text evidence="3">The sequence shown here is derived from an EMBL/GenBank/DDBJ whole genome shotgun (WGS) entry which is preliminary data.</text>
</comment>
<feature type="transmembrane region" description="Helical" evidence="2">
    <location>
        <begin position="1054"/>
        <end position="1078"/>
    </location>
</feature>
<protein>
    <submittedName>
        <fullName evidence="3">Unnamed protein product</fullName>
    </submittedName>
</protein>
<feature type="transmembrane region" description="Helical" evidence="2">
    <location>
        <begin position="1022"/>
        <end position="1042"/>
    </location>
</feature>
<keyword evidence="4" id="KW-1185">Reference proteome</keyword>
<evidence type="ECO:0000256" key="2">
    <source>
        <dbReference type="SAM" id="Phobius"/>
    </source>
</evidence>
<organism evidence="3 4">
    <name type="scientific">Phytophthora fragariaefolia</name>
    <dbReference type="NCBI Taxonomy" id="1490495"/>
    <lineage>
        <taxon>Eukaryota</taxon>
        <taxon>Sar</taxon>
        <taxon>Stramenopiles</taxon>
        <taxon>Oomycota</taxon>
        <taxon>Peronosporomycetes</taxon>
        <taxon>Peronosporales</taxon>
        <taxon>Peronosporaceae</taxon>
        <taxon>Phytophthora</taxon>
    </lineage>
</organism>
<dbReference type="EMBL" id="BSXT01001652">
    <property type="protein sequence ID" value="GMF44218.1"/>
    <property type="molecule type" value="Genomic_DNA"/>
</dbReference>
<reference evidence="3" key="1">
    <citation type="submission" date="2023-04" db="EMBL/GenBank/DDBJ databases">
        <title>Phytophthora fragariaefolia NBRC 109709.</title>
        <authorList>
            <person name="Ichikawa N."/>
            <person name="Sato H."/>
            <person name="Tonouchi N."/>
        </authorList>
    </citation>
    <scope>NUCLEOTIDE SEQUENCE</scope>
    <source>
        <strain evidence="3">NBRC 109709</strain>
    </source>
</reference>
<dbReference type="AlphaFoldDB" id="A0A9W7CVD5"/>
<keyword evidence="2" id="KW-0472">Membrane</keyword>
<keyword evidence="2" id="KW-0812">Transmembrane</keyword>
<feature type="region of interest" description="Disordered" evidence="1">
    <location>
        <begin position="369"/>
        <end position="389"/>
    </location>
</feature>
<proteinExistence type="predicted"/>
<keyword evidence="2" id="KW-1133">Transmembrane helix</keyword>
<dbReference type="PANTHER" id="PTHR37015:SF2">
    <property type="entry name" value="REVERSE TRANSCRIPTASE DOMAIN-CONTAINING PROTEIN"/>
    <property type="match status" value="1"/>
</dbReference>
<name>A0A9W7CVD5_9STRA</name>
<evidence type="ECO:0000256" key="1">
    <source>
        <dbReference type="SAM" id="MobiDB-lite"/>
    </source>
</evidence>
<gene>
    <name evidence="3" type="ORF">Pfra01_001529300</name>
</gene>
<dbReference type="Proteomes" id="UP001165121">
    <property type="component" value="Unassembled WGS sequence"/>
</dbReference>
<evidence type="ECO:0000313" key="3">
    <source>
        <dbReference type="EMBL" id="GMF44218.1"/>
    </source>
</evidence>
<dbReference type="PANTHER" id="PTHR37015">
    <property type="entry name" value="REVERSE TRANSCRIPTASE DOMAIN-CONTAINING PROTEIN"/>
    <property type="match status" value="1"/>
</dbReference>
<sequence>MTSKPASAHFQLLKLSTQIKLGELTKHERKLESHYRELLVKMGLNGDSAAASTDAEQSRKQLEDLYVGVKDLQVVQTNVHEGLEDIGGLVEFAAADPWSTQTIVEQRKQQILREVHQRRSLWQHNKLLGELLIESLEETGHSQEEGEQVRSQDGALESTNVMHAEADNEPLAKLSREETQQRLESYFFQSSGVSEEEVFEFLKTEVFQERDGLSKARTQRQQEALHQAQDVTCCVAALIRDKAFLNPDVVALFTDAMGNNEILKELSHVLTIELSNVTEWHWPEDGVHVNIQRGMNGRFRCLLQEEAITLLLFQYIGLKWCVEMKAVLRSLLDSLSNKPWLSGPASVESVRADMMRQFQLFALPDSMKGARRSPYDDDNSESGEDGNKKADKQDIIRRVLVEAYLQRTLVGEEKGSSPLVVVMTDLEFFGPSVSHEAVFACLRFLGVHDDMIEVFRRYMQIPLIFPGFEKPKVMRRGLPVSRMMTILLAEVELFVMDYLVLVSADIFLYRSHDDICFFDADEAKVLQAWSEMQRFAKCVGLRFNEDKSGSIRLNAGSSSTKAETGAAPLPASPIRWGLLELQSNGSVKIRHAQDALSTLRRVHKLVFPKTNGDAIGYLRKQVTSAQKGVAPAIPASWVYWPLNLGGLGSYNPFLAIWDVQESLYTYLENYHTRLDREWPKLKKDWVWQSPFSTVFLELKQQYDLFVEQAESEGFEWINKCSDSERFAYMKSSKISDRQREYGQNEPKLDDTFSLRSFGEYVHLLPSLMNTRLASEFRELLSEANEFSPPLPKLALQQEAEALFSSANVSGYLSECVAFIYSAQRRPARVPAKAPSLPAPAPQKRKDAAGSSSLWVSICSSYLPNALVVAVAAAAVWFEFTTGAVYVQSPGLQMLLKRSFIVWVCLAVRTQLTDFVMPPSLARRPPSLRKEGIRHARALFAAVAANLLGTTIIRPVFGAAPQFEETVRLVVPIYFLVEVVLDGLRVPMPLLKAVVGLSVSWLKAVTIPKLVLEWKTNTDGHPIGFLAISTANLYASGTVLRYLTNYSRTQRVLDLSLGAFGFILQIIGTSAVIGIVAHIANHFVSEEERIIEARVLYFCVAWFALDKYWKKALGDLLVQLLTTSNKSKSN</sequence>
<accession>A0A9W7CVD5</accession>
<dbReference type="OrthoDB" id="74545at2759"/>
<evidence type="ECO:0000313" key="4">
    <source>
        <dbReference type="Proteomes" id="UP001165121"/>
    </source>
</evidence>